<organism evidence="1 2">
    <name type="scientific">Haematococcus lacustris</name>
    <name type="common">Green alga</name>
    <name type="synonym">Haematococcus pluvialis</name>
    <dbReference type="NCBI Taxonomy" id="44745"/>
    <lineage>
        <taxon>Eukaryota</taxon>
        <taxon>Viridiplantae</taxon>
        <taxon>Chlorophyta</taxon>
        <taxon>core chlorophytes</taxon>
        <taxon>Chlorophyceae</taxon>
        <taxon>CS clade</taxon>
        <taxon>Chlamydomonadales</taxon>
        <taxon>Haematococcaceae</taxon>
        <taxon>Haematococcus</taxon>
    </lineage>
</organism>
<evidence type="ECO:0000313" key="1">
    <source>
        <dbReference type="EMBL" id="GFH07154.1"/>
    </source>
</evidence>
<dbReference type="EMBL" id="BLLF01000077">
    <property type="protein sequence ID" value="GFH07154.1"/>
    <property type="molecule type" value="Genomic_DNA"/>
</dbReference>
<name>A0A699YJU8_HAELA</name>
<reference evidence="1 2" key="1">
    <citation type="submission" date="2020-02" db="EMBL/GenBank/DDBJ databases">
        <title>Draft genome sequence of Haematococcus lacustris strain NIES-144.</title>
        <authorList>
            <person name="Morimoto D."/>
            <person name="Nakagawa S."/>
            <person name="Yoshida T."/>
            <person name="Sawayama S."/>
        </authorList>
    </citation>
    <scope>NUCLEOTIDE SEQUENCE [LARGE SCALE GENOMIC DNA]</scope>
    <source>
        <strain evidence="1 2">NIES-144</strain>
    </source>
</reference>
<comment type="caution">
    <text evidence="1">The sequence shown here is derived from an EMBL/GenBank/DDBJ whole genome shotgun (WGS) entry which is preliminary data.</text>
</comment>
<dbReference type="Proteomes" id="UP000485058">
    <property type="component" value="Unassembled WGS sequence"/>
</dbReference>
<keyword evidence="2" id="KW-1185">Reference proteome</keyword>
<dbReference type="AlphaFoldDB" id="A0A699YJU8"/>
<accession>A0A699YJU8</accession>
<gene>
    <name evidence="1" type="ORF">HaLaN_01915</name>
</gene>
<evidence type="ECO:0000313" key="2">
    <source>
        <dbReference type="Proteomes" id="UP000485058"/>
    </source>
</evidence>
<proteinExistence type="predicted"/>
<protein>
    <submittedName>
        <fullName evidence="1">GYF domain-containing protein</fullName>
    </submittedName>
</protein>
<sequence length="186" mass="19655">MAPPAPVWERWLLYGPSHHRAADAVTYRPSSAAGAGSGHAGGGQGSEACGWTVGDANAYADAVLAGLPETDEAVVIARLANQSGKSLQEVVHFNYLAAGQATGDAWATNAEYNPRRKRLQLAGTEDSAPEALYGELSRWCDPRSLEASLQAAAARRGAPLPPAVWKELKERKLAAKKRARTQALLG</sequence>